<organism evidence="2 3">
    <name type="scientific">Alkalispirochaeta americana</name>
    <dbReference type="NCBI Taxonomy" id="159291"/>
    <lineage>
        <taxon>Bacteria</taxon>
        <taxon>Pseudomonadati</taxon>
        <taxon>Spirochaetota</taxon>
        <taxon>Spirochaetia</taxon>
        <taxon>Spirochaetales</taxon>
        <taxon>Spirochaetaceae</taxon>
        <taxon>Alkalispirochaeta</taxon>
    </lineage>
</organism>
<feature type="chain" id="PRO_5012839766" evidence="1">
    <location>
        <begin position="26"/>
        <end position="157"/>
    </location>
</feature>
<accession>A0A1N6X8Y7</accession>
<dbReference type="Proteomes" id="UP000186400">
    <property type="component" value="Unassembled WGS sequence"/>
</dbReference>
<sequence length="157" mass="17294">MDVKKCVLFLASVLLALTAGCRSVAVEEHLELEEPVEKTPQQDFPPLVLEEVIPPPVVVQQTAAAVEEEEIEEIWVDFGILEIESSAGIQERIISPASDIHQAVEVGMTGYVYSDATKDQKAGEVSVLVLERNVAVFEIVTQYFSINRNSIISIQVQ</sequence>
<dbReference type="PROSITE" id="PS51257">
    <property type="entry name" value="PROKAR_LIPOPROTEIN"/>
    <property type="match status" value="1"/>
</dbReference>
<feature type="signal peptide" evidence="1">
    <location>
        <begin position="1"/>
        <end position="25"/>
    </location>
</feature>
<dbReference type="AlphaFoldDB" id="A0A1N6X8Y7"/>
<proteinExistence type="predicted"/>
<name>A0A1N6X8Y7_9SPIO</name>
<dbReference type="EMBL" id="FTMS01000021">
    <property type="protein sequence ID" value="SIQ98730.1"/>
    <property type="molecule type" value="Genomic_DNA"/>
</dbReference>
<protein>
    <submittedName>
        <fullName evidence="2">Uncharacterized protein</fullName>
    </submittedName>
</protein>
<dbReference type="STRING" id="159291.SAMN05920897_12120"/>
<evidence type="ECO:0000256" key="1">
    <source>
        <dbReference type="SAM" id="SignalP"/>
    </source>
</evidence>
<keyword evidence="3" id="KW-1185">Reference proteome</keyword>
<evidence type="ECO:0000313" key="3">
    <source>
        <dbReference type="Proteomes" id="UP000186400"/>
    </source>
</evidence>
<keyword evidence="1" id="KW-0732">Signal</keyword>
<reference evidence="2 3" key="1">
    <citation type="submission" date="2017-01" db="EMBL/GenBank/DDBJ databases">
        <authorList>
            <person name="Mah S.A."/>
            <person name="Swanson W.J."/>
            <person name="Moy G.W."/>
            <person name="Vacquier V.D."/>
        </authorList>
    </citation>
    <scope>NUCLEOTIDE SEQUENCE [LARGE SCALE GENOMIC DNA]</scope>
    <source>
        <strain evidence="2 3">ASpG1</strain>
    </source>
</reference>
<dbReference type="RefSeq" id="WP_076489831.1">
    <property type="nucleotide sequence ID" value="NZ_FTMS01000021.1"/>
</dbReference>
<evidence type="ECO:0000313" key="2">
    <source>
        <dbReference type="EMBL" id="SIQ98730.1"/>
    </source>
</evidence>
<gene>
    <name evidence="2" type="ORF">SAMN05920897_12120</name>
</gene>